<feature type="binding site" evidence="7">
    <location>
        <begin position="33"/>
        <end position="38"/>
    </location>
    <ligand>
        <name>ATP</name>
        <dbReference type="ChEBI" id="CHEBI:30616"/>
    </ligand>
</feature>
<dbReference type="InterPro" id="IPR012094">
    <property type="entry name" value="tRNA_Ile_lys_synt"/>
</dbReference>
<dbReference type="SUPFAM" id="SSF82829">
    <property type="entry name" value="MesJ substrate recognition domain-like"/>
    <property type="match status" value="1"/>
</dbReference>
<reference evidence="8 9" key="1">
    <citation type="submission" date="2018-01" db="EMBL/GenBank/DDBJ databases">
        <title>Draft genome sequence of Jishengella endophytica.</title>
        <authorList>
            <person name="Sahin N."/>
            <person name="Ay H."/>
            <person name="Saygin H."/>
        </authorList>
    </citation>
    <scope>NUCLEOTIDE SEQUENCE [LARGE SCALE GENOMIC DNA]</scope>
    <source>
        <strain evidence="8 9">DSM 45430</strain>
    </source>
</reference>
<dbReference type="InterPro" id="IPR012795">
    <property type="entry name" value="tRNA_Ile_lys_synt_N"/>
</dbReference>
<evidence type="ECO:0000256" key="4">
    <source>
        <dbReference type="ARBA" id="ARBA00022741"/>
    </source>
</evidence>
<keyword evidence="9" id="KW-1185">Reference proteome</keyword>
<accession>A0A2W2D838</accession>
<dbReference type="Pfam" id="PF09179">
    <property type="entry name" value="TilS"/>
    <property type="match status" value="1"/>
</dbReference>
<dbReference type="InterPro" id="IPR011063">
    <property type="entry name" value="TilS/TtcA_N"/>
</dbReference>
<sequence length="366" mass="37061">MAPLAPPVAAIRLAVRRALADLPAYGPVLVACSGGADSLALAAAAAFVAPRAGHTAGLVTVDHGLQAGSAGRAEAVARWAQRAGLASVDVVRVDVAGRPGGPEAAAREARYQALTEVAGRHGAVALLTGHTRDDQAETVLLALARGAGPRGLAGMPTRRDLNGVPLVRPLLEISRGQTRAACVALGLTPWQDPHNSDPAYARSRIRADVLPVLVQALGPGVLDNLARTARLAAADNLALDELADAALAAARHPEGGLLVESLANLPAAVRTRVLRAWAHELGAAPAALSHRHVTALDTLVTGWRGQGPAYLPGGLRVRRSAGRLLAVPAEDEECAGGAVSAGRRAVAEGAAVGVRGGADPAGEVVP</sequence>
<dbReference type="HAMAP" id="MF_01161">
    <property type="entry name" value="tRNA_Ile_lys_synt"/>
    <property type="match status" value="1"/>
</dbReference>
<dbReference type="Gene3D" id="3.40.50.620">
    <property type="entry name" value="HUPs"/>
    <property type="match status" value="1"/>
</dbReference>
<keyword evidence="3 7" id="KW-0819">tRNA processing</keyword>
<comment type="domain">
    <text evidence="7">The N-terminal region contains the highly conserved SGGXDS motif, predicted to be a P-loop motif involved in ATP binding.</text>
</comment>
<evidence type="ECO:0000256" key="5">
    <source>
        <dbReference type="ARBA" id="ARBA00022840"/>
    </source>
</evidence>
<dbReference type="Pfam" id="PF01171">
    <property type="entry name" value="ATP_bind_3"/>
    <property type="match status" value="1"/>
</dbReference>
<dbReference type="GO" id="GO:0032267">
    <property type="term" value="F:tRNA(Ile)-lysidine synthase activity"/>
    <property type="evidence" value="ECO:0007669"/>
    <property type="project" value="UniProtKB-EC"/>
</dbReference>
<dbReference type="CDD" id="cd01992">
    <property type="entry name" value="TilS_N"/>
    <property type="match status" value="1"/>
</dbReference>
<comment type="function">
    <text evidence="7">Ligates lysine onto the cytidine present at position 34 of the AUA codon-specific tRNA(Ile) that contains the anticodon CAU, in an ATP-dependent manner. Cytidine is converted to lysidine, thus changing the amino acid specificity of the tRNA from methionine to isoleucine.</text>
</comment>
<dbReference type="Proteomes" id="UP000248627">
    <property type="component" value="Unassembled WGS sequence"/>
</dbReference>
<name>A0A2W2D838_9ACTN</name>
<comment type="caution">
    <text evidence="8">The sequence shown here is derived from an EMBL/GenBank/DDBJ whole genome shotgun (WGS) entry which is preliminary data.</text>
</comment>
<dbReference type="AlphaFoldDB" id="A0A2W2D838"/>
<evidence type="ECO:0000256" key="7">
    <source>
        <dbReference type="HAMAP-Rule" id="MF_01161"/>
    </source>
</evidence>
<dbReference type="EMBL" id="POTX01000015">
    <property type="protein sequence ID" value="PZF99978.1"/>
    <property type="molecule type" value="Genomic_DNA"/>
</dbReference>
<protein>
    <recommendedName>
        <fullName evidence="7">tRNA(Ile)-lysidine synthase</fullName>
        <ecNumber evidence="7">6.3.4.19</ecNumber>
    </recommendedName>
    <alternativeName>
        <fullName evidence="7">tRNA(Ile)-2-lysyl-cytidine synthase</fullName>
    </alternativeName>
    <alternativeName>
        <fullName evidence="7">tRNA(Ile)-lysidine synthetase</fullName>
    </alternativeName>
</protein>
<dbReference type="SUPFAM" id="SSF52402">
    <property type="entry name" value="Adenine nucleotide alpha hydrolases-like"/>
    <property type="match status" value="1"/>
</dbReference>
<dbReference type="PANTHER" id="PTHR43033">
    <property type="entry name" value="TRNA(ILE)-LYSIDINE SYNTHASE-RELATED"/>
    <property type="match status" value="1"/>
</dbReference>
<keyword evidence="2 7" id="KW-0436">Ligase</keyword>
<evidence type="ECO:0000313" key="9">
    <source>
        <dbReference type="Proteomes" id="UP000248627"/>
    </source>
</evidence>
<dbReference type="PANTHER" id="PTHR43033:SF1">
    <property type="entry name" value="TRNA(ILE)-LYSIDINE SYNTHASE-RELATED"/>
    <property type="match status" value="1"/>
</dbReference>
<gene>
    <name evidence="7 8" type="primary">tilS</name>
    <name evidence="8" type="ORF">C1I93_03970</name>
</gene>
<keyword evidence="1 7" id="KW-0963">Cytoplasm</keyword>
<dbReference type="GO" id="GO:0005524">
    <property type="term" value="F:ATP binding"/>
    <property type="evidence" value="ECO:0007669"/>
    <property type="project" value="UniProtKB-UniRule"/>
</dbReference>
<dbReference type="OrthoDB" id="5244702at2"/>
<evidence type="ECO:0000313" key="8">
    <source>
        <dbReference type="EMBL" id="PZF99978.1"/>
    </source>
</evidence>
<organism evidence="8 9">
    <name type="scientific">Micromonospora endophytica</name>
    <dbReference type="NCBI Taxonomy" id="515350"/>
    <lineage>
        <taxon>Bacteria</taxon>
        <taxon>Bacillati</taxon>
        <taxon>Actinomycetota</taxon>
        <taxon>Actinomycetes</taxon>
        <taxon>Micromonosporales</taxon>
        <taxon>Micromonosporaceae</taxon>
        <taxon>Micromonospora</taxon>
    </lineage>
</organism>
<proteinExistence type="inferred from homology"/>
<evidence type="ECO:0000256" key="2">
    <source>
        <dbReference type="ARBA" id="ARBA00022598"/>
    </source>
</evidence>
<dbReference type="EC" id="6.3.4.19" evidence="7"/>
<dbReference type="NCBIfam" id="TIGR02432">
    <property type="entry name" value="lysidine_TilS_N"/>
    <property type="match status" value="1"/>
</dbReference>
<comment type="similarity">
    <text evidence="7">Belongs to the tRNA(Ile)-lysidine synthase family.</text>
</comment>
<evidence type="ECO:0000256" key="1">
    <source>
        <dbReference type="ARBA" id="ARBA00022490"/>
    </source>
</evidence>
<dbReference type="GO" id="GO:0005737">
    <property type="term" value="C:cytoplasm"/>
    <property type="evidence" value="ECO:0007669"/>
    <property type="project" value="UniProtKB-SubCell"/>
</dbReference>
<dbReference type="GO" id="GO:0006400">
    <property type="term" value="P:tRNA modification"/>
    <property type="evidence" value="ECO:0007669"/>
    <property type="project" value="UniProtKB-UniRule"/>
</dbReference>
<dbReference type="Gene3D" id="1.20.59.20">
    <property type="match status" value="1"/>
</dbReference>
<comment type="subcellular location">
    <subcellularLocation>
        <location evidence="7">Cytoplasm</location>
    </subcellularLocation>
</comment>
<keyword evidence="4 7" id="KW-0547">Nucleotide-binding</keyword>
<evidence type="ECO:0000256" key="3">
    <source>
        <dbReference type="ARBA" id="ARBA00022694"/>
    </source>
</evidence>
<evidence type="ECO:0000256" key="6">
    <source>
        <dbReference type="ARBA" id="ARBA00048539"/>
    </source>
</evidence>
<dbReference type="InterPro" id="IPR015262">
    <property type="entry name" value="tRNA_Ile_lys_synt_subst-bd"/>
</dbReference>
<dbReference type="InterPro" id="IPR014729">
    <property type="entry name" value="Rossmann-like_a/b/a_fold"/>
</dbReference>
<comment type="catalytic activity">
    <reaction evidence="6 7">
        <text>cytidine(34) in tRNA(Ile2) + L-lysine + ATP = lysidine(34) in tRNA(Ile2) + AMP + diphosphate + H(+)</text>
        <dbReference type="Rhea" id="RHEA:43744"/>
        <dbReference type="Rhea" id="RHEA-COMP:10625"/>
        <dbReference type="Rhea" id="RHEA-COMP:10670"/>
        <dbReference type="ChEBI" id="CHEBI:15378"/>
        <dbReference type="ChEBI" id="CHEBI:30616"/>
        <dbReference type="ChEBI" id="CHEBI:32551"/>
        <dbReference type="ChEBI" id="CHEBI:33019"/>
        <dbReference type="ChEBI" id="CHEBI:82748"/>
        <dbReference type="ChEBI" id="CHEBI:83665"/>
        <dbReference type="ChEBI" id="CHEBI:456215"/>
        <dbReference type="EC" id="6.3.4.19"/>
    </reaction>
</comment>
<keyword evidence="5 7" id="KW-0067">ATP-binding</keyword>